<sequence>MKGIKMIVIALLSSGIFSCHTGDGKAQQADVKDSDSTTIIINLKKAEDRQYTLPLTQLNPLYFEPVFVAPPPNHVDTSNPLKVAVKLAISEPAYMAIGLNVCYVEPGDSVNIDFKTIVANKTQYMDTMAILHGNVFFLSMPQRSKLFDGYVRSCFGMIRVLKDAKSLSNYFTGEKLLVMLDSCYRLVYKDFPNLKSDEATRERVRVSSGNRFYIHMLGVMEYYYHDINDTALKVAMEAVADSMMILALKNVDPFFDPTTWGKYLALFRFYKGAKPDATYIESKFDKFGDTVKQYIALNLLKDGLLKEPADEEAVVSRLTYPPFRQVAKTVLATSNRGIEKSGYINNVIRNVEIFDANDKKMVLSDLFKTSTQPYLIFDFCGTWCAPCMEAIAVYSKVKPLDNSKKIRPIWLFFENDKSKWLSAVEKYGLKRENCFVILRESGATLTKEFETLFDWEGEFPHHFVFSSDGRIVDKRAVNLAVYQENRLADTAPAQGVPPVAPPPPVGAK</sequence>
<keyword evidence="3" id="KW-1185">Reference proteome</keyword>
<gene>
    <name evidence="2" type="ORF">MKQ68_11535</name>
</gene>
<dbReference type="EMBL" id="CP107006">
    <property type="protein sequence ID" value="UYQ95734.1"/>
    <property type="molecule type" value="Genomic_DNA"/>
</dbReference>
<name>A0ABY6J7T1_9BACT</name>
<feature type="chain" id="PRO_5046643813" description="Thioredoxin domain-containing protein" evidence="1">
    <location>
        <begin position="22"/>
        <end position="508"/>
    </location>
</feature>
<dbReference type="RefSeq" id="WP_264283424.1">
    <property type="nucleotide sequence ID" value="NZ_CP107006.1"/>
</dbReference>
<reference evidence="2" key="1">
    <citation type="submission" date="2022-10" db="EMBL/GenBank/DDBJ databases">
        <title>Chitinophaga sp. nov., isolated from soil.</title>
        <authorList>
            <person name="Jeon C.O."/>
        </authorList>
    </citation>
    <scope>NUCLEOTIDE SEQUENCE</scope>
    <source>
        <strain evidence="2">R8</strain>
    </source>
</reference>
<dbReference type="PROSITE" id="PS51257">
    <property type="entry name" value="PROKAR_LIPOPROTEIN"/>
    <property type="match status" value="1"/>
</dbReference>
<dbReference type="Proteomes" id="UP001162741">
    <property type="component" value="Chromosome"/>
</dbReference>
<evidence type="ECO:0008006" key="4">
    <source>
        <dbReference type="Google" id="ProtNLM"/>
    </source>
</evidence>
<organism evidence="2 3">
    <name type="scientific">Chitinophaga horti</name>
    <dbReference type="NCBI Taxonomy" id="2920382"/>
    <lineage>
        <taxon>Bacteria</taxon>
        <taxon>Pseudomonadati</taxon>
        <taxon>Bacteroidota</taxon>
        <taxon>Chitinophagia</taxon>
        <taxon>Chitinophagales</taxon>
        <taxon>Chitinophagaceae</taxon>
        <taxon>Chitinophaga</taxon>
    </lineage>
</organism>
<protein>
    <recommendedName>
        <fullName evidence="4">Thioredoxin domain-containing protein</fullName>
    </recommendedName>
</protein>
<accession>A0ABY6J7T1</accession>
<evidence type="ECO:0000313" key="3">
    <source>
        <dbReference type="Proteomes" id="UP001162741"/>
    </source>
</evidence>
<proteinExistence type="predicted"/>
<dbReference type="Gene3D" id="3.40.30.10">
    <property type="entry name" value="Glutaredoxin"/>
    <property type="match status" value="1"/>
</dbReference>
<evidence type="ECO:0000256" key="1">
    <source>
        <dbReference type="SAM" id="SignalP"/>
    </source>
</evidence>
<feature type="signal peptide" evidence="1">
    <location>
        <begin position="1"/>
        <end position="21"/>
    </location>
</feature>
<dbReference type="SUPFAM" id="SSF52833">
    <property type="entry name" value="Thioredoxin-like"/>
    <property type="match status" value="1"/>
</dbReference>
<dbReference type="InterPro" id="IPR036249">
    <property type="entry name" value="Thioredoxin-like_sf"/>
</dbReference>
<keyword evidence="1" id="KW-0732">Signal</keyword>
<evidence type="ECO:0000313" key="2">
    <source>
        <dbReference type="EMBL" id="UYQ95734.1"/>
    </source>
</evidence>